<reference evidence="1 2" key="1">
    <citation type="journal article" date="2020" name="Syst. Appl. Microbiol.">
        <title>Alienimonas chondri sp. nov., a novel planctomycete isolated from the biofilm of the red alga Chondrus crispus.</title>
        <authorList>
            <person name="Vitorino I."/>
            <person name="Albuquerque L."/>
            <person name="Wiegand S."/>
            <person name="Kallscheuer N."/>
            <person name="da Costa M.S."/>
            <person name="Lobo-da-Cunha A."/>
            <person name="Jogler C."/>
            <person name="Lage O.M."/>
        </authorList>
    </citation>
    <scope>NUCLEOTIDE SEQUENCE [LARGE SCALE GENOMIC DNA]</scope>
    <source>
        <strain evidence="1 2">LzC2</strain>
    </source>
</reference>
<evidence type="ECO:0000313" key="1">
    <source>
        <dbReference type="EMBL" id="NNJ26749.1"/>
    </source>
</evidence>
<dbReference type="SUPFAM" id="SSF117991">
    <property type="entry name" value="YbeD/HP0495-like"/>
    <property type="match status" value="1"/>
</dbReference>
<dbReference type="Gene3D" id="3.30.70.260">
    <property type="match status" value="1"/>
</dbReference>
<dbReference type="InterPro" id="IPR027471">
    <property type="entry name" value="YbeD-like_sf"/>
</dbReference>
<name>A0ABX1VG68_9PLAN</name>
<dbReference type="Proteomes" id="UP000609651">
    <property type="component" value="Unassembled WGS sequence"/>
</dbReference>
<protein>
    <recommendedName>
        <fullName evidence="3">DUF493 domain-containing protein</fullName>
    </recommendedName>
</protein>
<accession>A0ABX1VG68</accession>
<sequence>MTDPAPLDPARLPSLDLLNDTHSFPGPYLFKVIGADDRSFAARVVSLVCEELELEEDPEFTIRRTASGRHLSVTLEPTVPSAQSVVDLYQLLYRLDGLVMVL</sequence>
<dbReference type="InterPro" id="IPR007454">
    <property type="entry name" value="UPF0250_YbeD-like"/>
</dbReference>
<comment type="caution">
    <text evidence="1">The sequence shown here is derived from an EMBL/GenBank/DDBJ whole genome shotgun (WGS) entry which is preliminary data.</text>
</comment>
<evidence type="ECO:0000313" key="2">
    <source>
        <dbReference type="Proteomes" id="UP000609651"/>
    </source>
</evidence>
<dbReference type="EMBL" id="WTPX01000096">
    <property type="protein sequence ID" value="NNJ26749.1"/>
    <property type="molecule type" value="Genomic_DNA"/>
</dbReference>
<keyword evidence="2" id="KW-1185">Reference proteome</keyword>
<organism evidence="1 2">
    <name type="scientific">Alienimonas chondri</name>
    <dbReference type="NCBI Taxonomy" id="2681879"/>
    <lineage>
        <taxon>Bacteria</taxon>
        <taxon>Pseudomonadati</taxon>
        <taxon>Planctomycetota</taxon>
        <taxon>Planctomycetia</taxon>
        <taxon>Planctomycetales</taxon>
        <taxon>Planctomycetaceae</taxon>
        <taxon>Alienimonas</taxon>
    </lineage>
</organism>
<proteinExistence type="predicted"/>
<dbReference type="Pfam" id="PF04359">
    <property type="entry name" value="DUF493"/>
    <property type="match status" value="1"/>
</dbReference>
<evidence type="ECO:0008006" key="3">
    <source>
        <dbReference type="Google" id="ProtNLM"/>
    </source>
</evidence>
<gene>
    <name evidence="1" type="ORF">LzC2_28400</name>
</gene>